<accession>A0A5S6QZC9</accession>
<evidence type="ECO:0000313" key="4">
    <source>
        <dbReference type="WBParaSite" id="TMUE_3000012741.1"/>
    </source>
</evidence>
<dbReference type="InterPro" id="IPR006150">
    <property type="entry name" value="Cys_repeat_1"/>
</dbReference>
<feature type="domain" description="EB" evidence="2">
    <location>
        <begin position="326"/>
        <end position="377"/>
    </location>
</feature>
<dbReference type="SMART" id="SM00289">
    <property type="entry name" value="WR1"/>
    <property type="match status" value="4"/>
</dbReference>
<dbReference type="AlphaFoldDB" id="A0A5S6QZC9"/>
<feature type="domain" description="EB" evidence="2">
    <location>
        <begin position="108"/>
        <end position="151"/>
    </location>
</feature>
<dbReference type="Pfam" id="PF01683">
    <property type="entry name" value="EB"/>
    <property type="match status" value="3"/>
</dbReference>
<keyword evidence="3" id="KW-1185">Reference proteome</keyword>
<proteinExistence type="predicted"/>
<evidence type="ECO:0000313" key="3">
    <source>
        <dbReference type="Proteomes" id="UP000046395"/>
    </source>
</evidence>
<feature type="signal peptide" evidence="1">
    <location>
        <begin position="1"/>
        <end position="20"/>
    </location>
</feature>
<dbReference type="InterPro" id="IPR006149">
    <property type="entry name" value="EB_dom"/>
</dbReference>
<reference evidence="4" key="1">
    <citation type="submission" date="2019-12" db="UniProtKB">
        <authorList>
            <consortium name="WormBaseParasite"/>
        </authorList>
    </citation>
    <scope>IDENTIFICATION</scope>
</reference>
<feature type="chain" id="PRO_5024441055" evidence="1">
    <location>
        <begin position="21"/>
        <end position="431"/>
    </location>
</feature>
<feature type="domain" description="EB" evidence="2">
    <location>
        <begin position="259"/>
        <end position="309"/>
    </location>
</feature>
<dbReference type="STRING" id="70415.A0A5S6QZC9"/>
<keyword evidence="1" id="KW-0732">Signal</keyword>
<organism evidence="3 4">
    <name type="scientific">Trichuris muris</name>
    <name type="common">Mouse whipworm</name>
    <dbReference type="NCBI Taxonomy" id="70415"/>
    <lineage>
        <taxon>Eukaryota</taxon>
        <taxon>Metazoa</taxon>
        <taxon>Ecdysozoa</taxon>
        <taxon>Nematoda</taxon>
        <taxon>Enoplea</taxon>
        <taxon>Dorylaimia</taxon>
        <taxon>Trichinellida</taxon>
        <taxon>Trichuridae</taxon>
        <taxon>Trichuris</taxon>
    </lineage>
</organism>
<dbReference type="WBParaSite" id="TMUE_3000012741.1">
    <property type="protein sequence ID" value="TMUE_3000012741.1"/>
    <property type="gene ID" value="WBGene00294907"/>
</dbReference>
<dbReference type="Proteomes" id="UP000046395">
    <property type="component" value="Unassembled WGS sequence"/>
</dbReference>
<name>A0A5S6QZC9_TRIMR</name>
<sequence length="431" mass="45910">MHVALSPVVLCLLLADASRAYFVPCNGSSPIGGFCDVDEDCSGHGVTCILGKCQCHYAYSLKTDTHTGYQTCMKAPDTVGASCADSCRFPLFCDNNRCQCIRSRKEGNQCFVDSYLGQACKRHIECSIPFSACINSQCDCVPGSRRRGNSCYAEVRCPNGQKAAKPCTVRTLDVDVVHNVINSGSVLDDCQPGYFCHAPPRSFTGHCCPISCPLGTQPSLQYSCDARDDAGHTCPSDTHYCHRIAGPSFSYNVCCRSPCREPKPVFIRGSCYSRAYLGKTCQLNEQCDGGTTMECSGAKCICKPGFNPESTEHTSVQPMTCVALQCSKPDALLSNDCLHKVNLGEQCISSVQCPNGAQCFRGICHCQCAFAKQGNQCVPHPTGTHRPADVIEKPSTRVGGGLGSSGGGFLNVVERILSGVRGGGGGGGSVF</sequence>
<evidence type="ECO:0000259" key="2">
    <source>
        <dbReference type="Pfam" id="PF01683"/>
    </source>
</evidence>
<protein>
    <submittedName>
        <fullName evidence="4">EB domain-containing protein</fullName>
    </submittedName>
</protein>
<evidence type="ECO:0000256" key="1">
    <source>
        <dbReference type="SAM" id="SignalP"/>
    </source>
</evidence>